<dbReference type="RefSeq" id="WP_010619824.1">
    <property type="nucleotide sequence ID" value="NZ_PUFO01000061.1"/>
</dbReference>
<dbReference type="GO" id="GO:0005737">
    <property type="term" value="C:cytoplasm"/>
    <property type="evidence" value="ECO:0007669"/>
    <property type="project" value="TreeGrafter"/>
</dbReference>
<dbReference type="Gene3D" id="3.40.50.20">
    <property type="match status" value="2"/>
</dbReference>
<dbReference type="Gene3D" id="3.30.1490.20">
    <property type="entry name" value="ATP-grasp fold, A domain"/>
    <property type="match status" value="1"/>
</dbReference>
<dbReference type="SUPFAM" id="SSF48108">
    <property type="entry name" value="Carbamoyl phosphate synthetase, large subunit connection domain"/>
    <property type="match status" value="1"/>
</dbReference>
<protein>
    <recommendedName>
        <fullName evidence="13">ATP-grasp domain-containing protein</fullName>
    </recommendedName>
</protein>
<dbReference type="OrthoDB" id="9804197at2"/>
<dbReference type="Proteomes" id="UP000294854">
    <property type="component" value="Unassembled WGS sequence"/>
</dbReference>
<name>A0A4R5NM91_9LACO</name>
<keyword evidence="7 12" id="KW-0547">Nucleotide-binding</keyword>
<comment type="similarity">
    <text evidence="3">Belongs to the CarB family.</text>
</comment>
<dbReference type="Gene3D" id="1.10.1030.10">
    <property type="entry name" value="Carbamoyl-phosphate synthetase, large subunit oligomerisation domain"/>
    <property type="match status" value="1"/>
</dbReference>
<evidence type="ECO:0000256" key="7">
    <source>
        <dbReference type="ARBA" id="ARBA00022741"/>
    </source>
</evidence>
<accession>A0A4R5NM91</accession>
<evidence type="ECO:0000313" key="15">
    <source>
        <dbReference type="Proteomes" id="UP000294854"/>
    </source>
</evidence>
<keyword evidence="5" id="KW-0479">Metal-binding</keyword>
<keyword evidence="6" id="KW-0677">Repeat</keyword>
<sequence length="845" mass="94287">MVNQIHKVLIIGGGHTDIGHETELDGVIYQTIQTFQRLGIKTLLLDNNPYSISLESVQPSNMFIQSVTVDNARNIIEKEQPDAILPTIGGLLAIRVTQELLETGVLGENEVRILGMPPLALQQISNPALTQQFLTQINQPVIRSQVVKDFDDAFDVLRDIGYPVIIKSVSPWGDANRQLCENEDQLDSALESGFEQSRIHQCVIEQSVVGNKEIEMVAIRDKSGTKLLISGIENMDPIGIHSGDSIMFVPTQTLTDREFQTLRDATLSIIQALKITGVLHTQFALNSETHSYYVTKISPYFDRSVSLAAKATGYPLAHVIANLATELQLAEIKLPDNYAKQIALMEPTVDHVVAKFPLWPFEDVPSADDHLNTVMKSVGSTIGIGRSTEEAMLKALRSSQLSPKDVLPQIKLNDNELIDQLIHARSTQIFALVEALRRHYQVDELSELTKIDPFYFYKIKHLIKIETETIANPMDAKTLEKAKYFGFGDGMIAGMWQVSIDAIRTFAKESQILPTYKAVEPTAGEFDKVSTIYYSTFETENESKKLEAKSALVVGRGGNQLGPNTSADYFTVSLLNQLRKADYKTIIINTNPNALSLIPQLSDKQYVDPIQLGDLLNIIELEHPEVIFIPGNRHYLTRELKKRRLPVVVLPPDQEAGVELSEQANLELSLFVTDDEVTPIELVRLLSGDHSNQLDQVSGFKTPPTLSEDEQNLIITQAVAEAKKRNLRGLVQVLFLQSQDQVKFTGIRPARLTEIAFLNKVTGVNWIRILVQQKLGLLSPDSLATFKLNLHPDRVVLMQFNYPFNQLRVKNQAGSSQQQVGAEIAFGSTDEIARQELSNTEQKNK</sequence>
<keyword evidence="4" id="KW-0436">Ligase</keyword>
<dbReference type="GO" id="GO:0006541">
    <property type="term" value="P:glutamine metabolic process"/>
    <property type="evidence" value="ECO:0007669"/>
    <property type="project" value="TreeGrafter"/>
</dbReference>
<dbReference type="PANTHER" id="PTHR11405:SF53">
    <property type="entry name" value="CARBAMOYL-PHOSPHATE SYNTHASE [AMMONIA], MITOCHONDRIAL"/>
    <property type="match status" value="1"/>
</dbReference>
<dbReference type="InterPro" id="IPR013815">
    <property type="entry name" value="ATP_grasp_subdomain_1"/>
</dbReference>
<comment type="cofactor">
    <cofactor evidence="1">
        <name>Mn(2+)</name>
        <dbReference type="ChEBI" id="CHEBI:29035"/>
    </cofactor>
</comment>
<dbReference type="Pfam" id="PF02786">
    <property type="entry name" value="CPSase_L_D2"/>
    <property type="match status" value="1"/>
</dbReference>
<dbReference type="GO" id="GO:0006221">
    <property type="term" value="P:pyrimidine nucleotide biosynthetic process"/>
    <property type="evidence" value="ECO:0007669"/>
    <property type="project" value="UniProtKB-KW"/>
</dbReference>
<evidence type="ECO:0000256" key="1">
    <source>
        <dbReference type="ARBA" id="ARBA00001936"/>
    </source>
</evidence>
<dbReference type="SMART" id="SM01096">
    <property type="entry name" value="CPSase_L_D3"/>
    <property type="match status" value="1"/>
</dbReference>
<reference evidence="14 15" key="1">
    <citation type="journal article" date="2019" name="Appl. Microbiol. Biotechnol.">
        <title>Uncovering carbohydrate metabolism through a genotype-phenotype association study of 56 lactic acid bacteria genomes.</title>
        <authorList>
            <person name="Buron-Moles G."/>
            <person name="Chailyan A."/>
            <person name="Dolejs I."/>
            <person name="Forster J."/>
            <person name="Miks M.H."/>
        </authorList>
    </citation>
    <scope>NUCLEOTIDE SEQUENCE [LARGE SCALE GENOMIC DNA]</scope>
    <source>
        <strain evidence="14 15">ATCC 49373</strain>
    </source>
</reference>
<dbReference type="PROSITE" id="PS50975">
    <property type="entry name" value="ATP_GRASP"/>
    <property type="match status" value="1"/>
</dbReference>
<evidence type="ECO:0000256" key="4">
    <source>
        <dbReference type="ARBA" id="ARBA00022598"/>
    </source>
</evidence>
<evidence type="ECO:0000256" key="10">
    <source>
        <dbReference type="ARBA" id="ARBA00023211"/>
    </source>
</evidence>
<dbReference type="GO" id="GO:0046872">
    <property type="term" value="F:metal ion binding"/>
    <property type="evidence" value="ECO:0007669"/>
    <property type="project" value="UniProtKB-KW"/>
</dbReference>
<feature type="domain" description="ATP-grasp" evidence="13">
    <location>
        <begin position="131"/>
        <end position="325"/>
    </location>
</feature>
<keyword evidence="10" id="KW-0464">Manganese</keyword>
<evidence type="ECO:0000256" key="5">
    <source>
        <dbReference type="ARBA" id="ARBA00022723"/>
    </source>
</evidence>
<dbReference type="GO" id="GO:0004088">
    <property type="term" value="F:carbamoyl-phosphate synthase (glutamine-hydrolyzing) activity"/>
    <property type="evidence" value="ECO:0007669"/>
    <property type="project" value="TreeGrafter"/>
</dbReference>
<dbReference type="STRING" id="1122149.FD44_GL001908"/>
<dbReference type="InterPro" id="IPR036897">
    <property type="entry name" value="CarbamoylP_synth_lsu_oligo_sf"/>
</dbReference>
<dbReference type="Pfam" id="PF25596">
    <property type="entry name" value="CPSase_L_D1"/>
    <property type="match status" value="2"/>
</dbReference>
<dbReference type="GO" id="GO:0004087">
    <property type="term" value="F:carbamoyl-phosphate synthase (ammonia) activity"/>
    <property type="evidence" value="ECO:0007669"/>
    <property type="project" value="UniProtKB-EC"/>
</dbReference>
<evidence type="ECO:0000256" key="12">
    <source>
        <dbReference type="PROSITE-ProRule" id="PRU00409"/>
    </source>
</evidence>
<comment type="cofactor">
    <cofactor evidence="2">
        <name>Mg(2+)</name>
        <dbReference type="ChEBI" id="CHEBI:18420"/>
    </cofactor>
</comment>
<keyword evidence="9" id="KW-0665">Pyrimidine biosynthesis</keyword>
<evidence type="ECO:0000256" key="11">
    <source>
        <dbReference type="ARBA" id="ARBA00047359"/>
    </source>
</evidence>
<dbReference type="InterPro" id="IPR005479">
    <property type="entry name" value="CPAse_ATP-bd"/>
</dbReference>
<comment type="caution">
    <text evidence="14">The sequence shown here is derived from an EMBL/GenBank/DDBJ whole genome shotgun (WGS) entry which is preliminary data.</text>
</comment>
<dbReference type="InterPro" id="IPR058047">
    <property type="entry name" value="CPSase_preATP-grasp"/>
</dbReference>
<dbReference type="GO" id="GO:0005524">
    <property type="term" value="F:ATP binding"/>
    <property type="evidence" value="ECO:0007669"/>
    <property type="project" value="UniProtKB-UniRule"/>
</dbReference>
<dbReference type="AlphaFoldDB" id="A0A4R5NM91"/>
<dbReference type="FunFam" id="3.40.50.20:FF:000001">
    <property type="entry name" value="Carbamoyl-phosphate synthase large chain"/>
    <property type="match status" value="2"/>
</dbReference>
<organism evidence="14 15">
    <name type="scientific">Secundilactobacillus malefermentans</name>
    <dbReference type="NCBI Taxonomy" id="176292"/>
    <lineage>
        <taxon>Bacteria</taxon>
        <taxon>Bacillati</taxon>
        <taxon>Bacillota</taxon>
        <taxon>Bacilli</taxon>
        <taxon>Lactobacillales</taxon>
        <taxon>Lactobacillaceae</taxon>
        <taxon>Secundilactobacillus</taxon>
    </lineage>
</organism>
<dbReference type="InterPro" id="IPR005483">
    <property type="entry name" value="CPSase_dom"/>
</dbReference>
<dbReference type="EMBL" id="PUFO01000061">
    <property type="protein sequence ID" value="TDG76226.1"/>
    <property type="molecule type" value="Genomic_DNA"/>
</dbReference>
<evidence type="ECO:0000256" key="9">
    <source>
        <dbReference type="ARBA" id="ARBA00022975"/>
    </source>
</evidence>
<gene>
    <name evidence="14" type="ORF">C5L31_000839</name>
</gene>
<evidence type="ECO:0000256" key="8">
    <source>
        <dbReference type="ARBA" id="ARBA00022840"/>
    </source>
</evidence>
<dbReference type="Pfam" id="PF02787">
    <property type="entry name" value="CPSase_L_D3"/>
    <property type="match status" value="1"/>
</dbReference>
<dbReference type="InterPro" id="IPR005480">
    <property type="entry name" value="CPSase_lsu_oligo"/>
</dbReference>
<dbReference type="SUPFAM" id="SSF56059">
    <property type="entry name" value="Glutathione synthetase ATP-binding domain-like"/>
    <property type="match status" value="2"/>
</dbReference>
<dbReference type="PANTHER" id="PTHR11405">
    <property type="entry name" value="CARBAMOYLTRANSFERASE FAMILY MEMBER"/>
    <property type="match status" value="1"/>
</dbReference>
<evidence type="ECO:0000313" key="14">
    <source>
        <dbReference type="EMBL" id="TDG76226.1"/>
    </source>
</evidence>
<proteinExistence type="inferred from homology"/>
<evidence type="ECO:0000256" key="2">
    <source>
        <dbReference type="ARBA" id="ARBA00001946"/>
    </source>
</evidence>
<dbReference type="InterPro" id="IPR016185">
    <property type="entry name" value="PreATP-grasp_dom_sf"/>
</dbReference>
<keyword evidence="15" id="KW-1185">Reference proteome</keyword>
<dbReference type="PRINTS" id="PR00098">
    <property type="entry name" value="CPSASE"/>
</dbReference>
<dbReference type="Gene3D" id="3.30.470.20">
    <property type="entry name" value="ATP-grasp fold, B domain"/>
    <property type="match status" value="2"/>
</dbReference>
<evidence type="ECO:0000259" key="13">
    <source>
        <dbReference type="PROSITE" id="PS50975"/>
    </source>
</evidence>
<dbReference type="SUPFAM" id="SSF52440">
    <property type="entry name" value="PreATP-grasp domain"/>
    <property type="match status" value="2"/>
</dbReference>
<keyword evidence="8 12" id="KW-0067">ATP-binding</keyword>
<evidence type="ECO:0000256" key="3">
    <source>
        <dbReference type="ARBA" id="ARBA00009799"/>
    </source>
</evidence>
<evidence type="ECO:0000256" key="6">
    <source>
        <dbReference type="ARBA" id="ARBA00022737"/>
    </source>
</evidence>
<dbReference type="InterPro" id="IPR011761">
    <property type="entry name" value="ATP-grasp"/>
</dbReference>
<comment type="catalytic activity">
    <reaction evidence="11">
        <text>hydrogencarbonate + NH4(+) + 2 ATP = carbamoyl phosphate + 2 ADP + phosphate + 2 H(+)</text>
        <dbReference type="Rhea" id="RHEA:18029"/>
        <dbReference type="ChEBI" id="CHEBI:15378"/>
        <dbReference type="ChEBI" id="CHEBI:17544"/>
        <dbReference type="ChEBI" id="CHEBI:28938"/>
        <dbReference type="ChEBI" id="CHEBI:30616"/>
        <dbReference type="ChEBI" id="CHEBI:43474"/>
        <dbReference type="ChEBI" id="CHEBI:58228"/>
        <dbReference type="ChEBI" id="CHEBI:456216"/>
        <dbReference type="EC" id="6.3.4.16"/>
    </reaction>
</comment>